<dbReference type="Gene3D" id="3.40.800.10">
    <property type="entry name" value="Ureohydrolase domain"/>
    <property type="match status" value="1"/>
</dbReference>
<dbReference type="SUPFAM" id="SSF52768">
    <property type="entry name" value="Arginase/deacetylase"/>
    <property type="match status" value="1"/>
</dbReference>
<name>A0ABQ6FSN5_9CHLR</name>
<dbReference type="InterPro" id="IPR006035">
    <property type="entry name" value="Ureohydrolase"/>
</dbReference>
<comment type="caution">
    <text evidence="5">The sequence shown here is derived from an EMBL/GenBank/DDBJ whole genome shotgun (WGS) entry which is preliminary data.</text>
</comment>
<keyword evidence="6" id="KW-1185">Reference proteome</keyword>
<reference evidence="5 6" key="1">
    <citation type="submission" date="2023-02" db="EMBL/GenBank/DDBJ databases">
        <title>Dictyobacter halimunensis sp. nov., a new member of the class Ktedonobacteria from forest soil in a geothermal area.</title>
        <authorList>
            <person name="Rachmania M.K."/>
            <person name="Ningsih F."/>
            <person name="Sakai Y."/>
            <person name="Yabe S."/>
            <person name="Yokota A."/>
            <person name="Sjamsuridzal W."/>
        </authorList>
    </citation>
    <scope>NUCLEOTIDE SEQUENCE [LARGE SCALE GENOMIC DNA]</scope>
    <source>
        <strain evidence="5 6">S3.2.2.5</strain>
    </source>
</reference>
<proteinExistence type="inferred from homology"/>
<dbReference type="PANTHER" id="PTHR43782:SF3">
    <property type="entry name" value="ARGINASE"/>
    <property type="match status" value="1"/>
</dbReference>
<dbReference type="CDD" id="cd09999">
    <property type="entry name" value="Arginase-like_1"/>
    <property type="match status" value="1"/>
</dbReference>
<dbReference type="RefSeq" id="WP_338249897.1">
    <property type="nucleotide sequence ID" value="NZ_BSRI01000001.1"/>
</dbReference>
<keyword evidence="3" id="KW-0464">Manganese</keyword>
<dbReference type="PRINTS" id="PR00116">
    <property type="entry name" value="ARGINASE"/>
</dbReference>
<dbReference type="InterPro" id="IPR023696">
    <property type="entry name" value="Ureohydrolase_dom_sf"/>
</dbReference>
<organism evidence="5 6">
    <name type="scientific">Dictyobacter halimunensis</name>
    <dbReference type="NCBI Taxonomy" id="3026934"/>
    <lineage>
        <taxon>Bacteria</taxon>
        <taxon>Bacillati</taxon>
        <taxon>Chloroflexota</taxon>
        <taxon>Ktedonobacteria</taxon>
        <taxon>Ktedonobacterales</taxon>
        <taxon>Dictyobacteraceae</taxon>
        <taxon>Dictyobacter</taxon>
    </lineage>
</organism>
<dbReference type="EMBL" id="BSRI01000001">
    <property type="protein sequence ID" value="GLV55503.1"/>
    <property type="molecule type" value="Genomic_DNA"/>
</dbReference>
<evidence type="ECO:0000256" key="2">
    <source>
        <dbReference type="ARBA" id="ARBA00022801"/>
    </source>
</evidence>
<keyword evidence="2" id="KW-0378">Hydrolase</keyword>
<evidence type="ECO:0000256" key="1">
    <source>
        <dbReference type="ARBA" id="ARBA00022723"/>
    </source>
</evidence>
<evidence type="ECO:0000313" key="6">
    <source>
        <dbReference type="Proteomes" id="UP001344906"/>
    </source>
</evidence>
<dbReference type="Pfam" id="PF00491">
    <property type="entry name" value="Arginase"/>
    <property type="match status" value="1"/>
</dbReference>
<comment type="similarity">
    <text evidence="4">Belongs to the arginase family.</text>
</comment>
<protein>
    <submittedName>
        <fullName evidence="5">Arginase</fullName>
    </submittedName>
</protein>
<evidence type="ECO:0000313" key="5">
    <source>
        <dbReference type="EMBL" id="GLV55503.1"/>
    </source>
</evidence>
<evidence type="ECO:0000256" key="4">
    <source>
        <dbReference type="PROSITE-ProRule" id="PRU00742"/>
    </source>
</evidence>
<evidence type="ECO:0000256" key="3">
    <source>
        <dbReference type="ARBA" id="ARBA00023211"/>
    </source>
</evidence>
<sequence>MAKPIIMLDAPSNLGLRPPEPGAVPGVYKLAGALRDQHLLERLDAQEGGVVTPPRYLSAWDGKTVRNGAAIAAYAHRLADRIQSLSKQQKFILVLGGDCSILLGPMLALRRDGPYGLVYIDGHLDFRHPGNSETLGAAAGEDLALVTGRGDPDLPNLEGLKPLVRDSDVVALSFRPHDECAHEIKQAGMTTFEIEQIQQDPARVGQAVVVELAHRSLAGYWIHLDVDVLDPSIMPAVDTPEPGGLSLEELVQLLHPLLASELAIGMEITVFDPDLDPDGRYAQQLTAAIVAAFKTDL</sequence>
<keyword evidence="1" id="KW-0479">Metal-binding</keyword>
<dbReference type="PROSITE" id="PS51409">
    <property type="entry name" value="ARGINASE_2"/>
    <property type="match status" value="1"/>
</dbReference>
<accession>A0ABQ6FSN5</accession>
<dbReference type="PANTHER" id="PTHR43782">
    <property type="entry name" value="ARGINASE"/>
    <property type="match status" value="1"/>
</dbReference>
<dbReference type="Proteomes" id="UP001344906">
    <property type="component" value="Unassembled WGS sequence"/>
</dbReference>
<gene>
    <name evidence="5" type="primary">argI2</name>
    <name evidence="5" type="ORF">KDH_23470</name>
</gene>